<comment type="caution">
    <text evidence="4">The sequence shown here is derived from an EMBL/GenBank/DDBJ whole genome shotgun (WGS) entry which is preliminary data.</text>
</comment>
<dbReference type="EMBL" id="RJNR01000003">
    <property type="protein sequence ID" value="RSI84107.1"/>
    <property type="molecule type" value="Genomic_DNA"/>
</dbReference>
<dbReference type="Pfam" id="PF00535">
    <property type="entry name" value="Glycos_transf_2"/>
    <property type="match status" value="1"/>
</dbReference>
<keyword evidence="1 5" id="KW-0328">Glycosyltransferase</keyword>
<dbReference type="EMBL" id="RJPW01000015">
    <property type="protein sequence ID" value="RSJ90102.1"/>
    <property type="molecule type" value="Genomic_DNA"/>
</dbReference>
<dbReference type="GO" id="GO:0016757">
    <property type="term" value="F:glycosyltransferase activity"/>
    <property type="evidence" value="ECO:0007669"/>
    <property type="project" value="UniProtKB-KW"/>
</dbReference>
<evidence type="ECO:0000256" key="2">
    <source>
        <dbReference type="ARBA" id="ARBA00022679"/>
    </source>
</evidence>
<dbReference type="InterPro" id="IPR029044">
    <property type="entry name" value="Nucleotide-diphossugar_trans"/>
</dbReference>
<dbReference type="AlphaFoldDB" id="A0A081QLT7"/>
<keyword evidence="2 4" id="KW-0808">Transferase</keyword>
<dbReference type="InterPro" id="IPR001173">
    <property type="entry name" value="Glyco_trans_2-like"/>
</dbReference>
<evidence type="ECO:0000313" key="6">
    <source>
        <dbReference type="EMBL" id="RSJ90102.1"/>
    </source>
</evidence>
<evidence type="ECO:0000313" key="7">
    <source>
        <dbReference type="Proteomes" id="UP000028089"/>
    </source>
</evidence>
<evidence type="ECO:0000259" key="3">
    <source>
        <dbReference type="Pfam" id="PF00535"/>
    </source>
</evidence>
<accession>A0A081QLT7</accession>
<dbReference type="EC" id="2.4.-.-" evidence="5"/>
<gene>
    <name evidence="5" type="primary">epsH_1</name>
    <name evidence="6" type="synonym">epsH_2</name>
    <name evidence="6" type="ORF">D8788_08410</name>
    <name evidence="5" type="ORF">D8855_04040</name>
    <name evidence="4" type="ORF">SK578_1671</name>
</gene>
<dbReference type="CDD" id="cd00761">
    <property type="entry name" value="Glyco_tranf_GTA_type"/>
    <property type="match status" value="1"/>
</dbReference>
<dbReference type="Proteomes" id="UP000277742">
    <property type="component" value="Unassembled WGS sequence"/>
</dbReference>
<dbReference type="PANTHER" id="PTHR22916:SF51">
    <property type="entry name" value="GLYCOSYLTRANSFERASE EPSH-RELATED"/>
    <property type="match status" value="1"/>
</dbReference>
<feature type="domain" description="Glycosyltransferase 2-like" evidence="3">
    <location>
        <begin position="6"/>
        <end position="146"/>
    </location>
</feature>
<dbReference type="Gene3D" id="3.90.550.10">
    <property type="entry name" value="Spore Coat Polysaccharide Biosynthesis Protein SpsA, Chain A"/>
    <property type="match status" value="1"/>
</dbReference>
<dbReference type="Proteomes" id="UP000028089">
    <property type="component" value="Unassembled WGS sequence"/>
</dbReference>
<evidence type="ECO:0000313" key="8">
    <source>
        <dbReference type="Proteomes" id="UP000271520"/>
    </source>
</evidence>
<evidence type="ECO:0000313" key="9">
    <source>
        <dbReference type="Proteomes" id="UP000277742"/>
    </source>
</evidence>
<dbReference type="EMBL" id="JPFY01000014">
    <property type="protein sequence ID" value="KEQ43910.1"/>
    <property type="molecule type" value="Genomic_DNA"/>
</dbReference>
<evidence type="ECO:0000313" key="5">
    <source>
        <dbReference type="EMBL" id="RSI84107.1"/>
    </source>
</evidence>
<dbReference type="RefSeq" id="WP_042751634.1">
    <property type="nucleotide sequence ID" value="NZ_JALDTY010000002.1"/>
</dbReference>
<reference evidence="8 9" key="2">
    <citation type="submission" date="2018-11" db="EMBL/GenBank/DDBJ databases">
        <title>Species Designations Belie Phenotypic and Genotypic Heterogeneity in Oral Streptococci.</title>
        <authorList>
            <person name="Velsko I."/>
        </authorList>
    </citation>
    <scope>NUCLEOTIDE SEQUENCE [LARGE SCALE GENOMIC DNA]</scope>
    <source>
        <strain evidence="5 9">BCA12</strain>
        <strain evidence="6 8">BCC22</strain>
    </source>
</reference>
<dbReference type="PATRIC" id="fig|28037.93.peg.1619"/>
<sequence length="290" mass="34210">MESLISVIIPVYNTESYVRVCLESLVEQTYTNFEVIMIDDGSTDNSGEICQEYTERDSRFHYYRKENGGVSSARNLGIEYSRGNYLTFVDSDDWVEEDYLEVLYNAIIDESAGVSVSTYKRFEMEDGSWYVHSFQRGYEKRVFNGLELINELIDLDSFDHTYRFVSGKLVRRDILGAIRFNTLTRLGEDMEFWFKIYLISPKLVYINRDSYVYRTIRSSNRHFNLIAIKSDLQQRENFIALLAARNIEVGRYVDNFVSLLKFRKKELEEKNLSATDTMKWIKETLYLLDE</sequence>
<dbReference type="PANTHER" id="PTHR22916">
    <property type="entry name" value="GLYCOSYLTRANSFERASE"/>
    <property type="match status" value="1"/>
</dbReference>
<evidence type="ECO:0000313" key="4">
    <source>
        <dbReference type="EMBL" id="KEQ43910.1"/>
    </source>
</evidence>
<dbReference type="SUPFAM" id="SSF53448">
    <property type="entry name" value="Nucleotide-diphospho-sugar transferases"/>
    <property type="match status" value="1"/>
</dbReference>
<reference evidence="4 7" key="1">
    <citation type="submission" date="2014-05" db="EMBL/GenBank/DDBJ databases">
        <authorList>
            <person name="Daugherty S.C."/>
            <person name="Tallon L.J."/>
            <person name="Sadzewicz L."/>
            <person name="Kilian M."/>
            <person name="Tettelin H."/>
        </authorList>
    </citation>
    <scope>NUCLEOTIDE SEQUENCE [LARGE SCALE GENOMIC DNA]</scope>
    <source>
        <strain evidence="4 7">SK578</strain>
    </source>
</reference>
<dbReference type="Proteomes" id="UP000271520">
    <property type="component" value="Unassembled WGS sequence"/>
</dbReference>
<proteinExistence type="predicted"/>
<evidence type="ECO:0000256" key="1">
    <source>
        <dbReference type="ARBA" id="ARBA00022676"/>
    </source>
</evidence>
<name>A0A081QLT7_STRMT</name>
<organism evidence="4 7">
    <name type="scientific">Streptococcus mitis</name>
    <dbReference type="NCBI Taxonomy" id="28037"/>
    <lineage>
        <taxon>Bacteria</taxon>
        <taxon>Bacillati</taxon>
        <taxon>Bacillota</taxon>
        <taxon>Bacilli</taxon>
        <taxon>Lactobacillales</taxon>
        <taxon>Streptococcaceae</taxon>
        <taxon>Streptococcus</taxon>
        <taxon>Streptococcus mitis group</taxon>
    </lineage>
</organism>
<protein>
    <submittedName>
        <fullName evidence="4">Glycosyl transferase 2 family protein</fullName>
    </submittedName>
    <submittedName>
        <fullName evidence="5">Putative glycosyltransferase EpsH</fullName>
        <ecNumber evidence="5">2.4.-.-</ecNumber>
    </submittedName>
</protein>